<feature type="transmembrane region" description="Helical" evidence="1">
    <location>
        <begin position="56"/>
        <end position="76"/>
    </location>
</feature>
<dbReference type="InterPro" id="IPR011463">
    <property type="entry name" value="DUF1569"/>
</dbReference>
<dbReference type="RefSeq" id="WP_206293802.1">
    <property type="nucleotide sequence ID" value="NZ_CP063458.1"/>
</dbReference>
<evidence type="ECO:0000256" key="1">
    <source>
        <dbReference type="SAM" id="Phobius"/>
    </source>
</evidence>
<name>A0A7M2WZS5_9BACT</name>
<dbReference type="AlphaFoldDB" id="A0A7M2WZS5"/>
<keyword evidence="1" id="KW-0812">Transmembrane</keyword>
<reference evidence="2 3" key="1">
    <citation type="submission" date="2020-10" db="EMBL/GenBank/DDBJ databases">
        <title>Wide distribution of Phycisphaera-like planctomycetes from WD2101 soil group in peatlands and genome analysis of the first cultivated representative.</title>
        <authorList>
            <person name="Dedysh S.N."/>
            <person name="Beletsky A.V."/>
            <person name="Ivanova A."/>
            <person name="Kulichevskaya I.S."/>
            <person name="Suzina N.E."/>
            <person name="Philippov D.A."/>
            <person name="Rakitin A.L."/>
            <person name="Mardanov A.V."/>
            <person name="Ravin N.V."/>
        </authorList>
    </citation>
    <scope>NUCLEOTIDE SEQUENCE [LARGE SCALE GENOMIC DNA]</scope>
    <source>
        <strain evidence="2 3">M1803</strain>
    </source>
</reference>
<dbReference type="KEGG" id="hbs:IPV69_04910"/>
<evidence type="ECO:0000313" key="3">
    <source>
        <dbReference type="Proteomes" id="UP000593765"/>
    </source>
</evidence>
<evidence type="ECO:0000313" key="2">
    <source>
        <dbReference type="EMBL" id="QOV90702.1"/>
    </source>
</evidence>
<dbReference type="Proteomes" id="UP000593765">
    <property type="component" value="Chromosome"/>
</dbReference>
<dbReference type="Pfam" id="PF07606">
    <property type="entry name" value="DUF1569"/>
    <property type="match status" value="1"/>
</dbReference>
<sequence length="163" mass="18796">MTINTQSDPGRRKIRFESLDDILADVERLAEAERNGKLERVGNWTFGQSLGHMATWVGYTYDGIPLKIPFLLRLLLRPMKRRMLRTKMRPGLRIPGTTEGTLGTELLSTEEGLSRFKAAIERLRREPPTKPHMFFGQMTHDEWISLQLRHAECHLATLRIKGT</sequence>
<keyword evidence="1" id="KW-1133">Transmembrane helix</keyword>
<gene>
    <name evidence="2" type="ORF">IPV69_04910</name>
</gene>
<proteinExistence type="predicted"/>
<dbReference type="SUPFAM" id="SSF109854">
    <property type="entry name" value="DinB/YfiT-like putative metalloenzymes"/>
    <property type="match status" value="1"/>
</dbReference>
<keyword evidence="3" id="KW-1185">Reference proteome</keyword>
<organism evidence="2 3">
    <name type="scientific">Humisphaera borealis</name>
    <dbReference type="NCBI Taxonomy" id="2807512"/>
    <lineage>
        <taxon>Bacteria</taxon>
        <taxon>Pseudomonadati</taxon>
        <taxon>Planctomycetota</taxon>
        <taxon>Phycisphaerae</taxon>
        <taxon>Tepidisphaerales</taxon>
        <taxon>Tepidisphaeraceae</taxon>
        <taxon>Humisphaera</taxon>
    </lineage>
</organism>
<accession>A0A7M2WZS5</accession>
<protein>
    <submittedName>
        <fullName evidence="2">DUF1569 domain-containing protein</fullName>
    </submittedName>
</protein>
<dbReference type="InterPro" id="IPR034660">
    <property type="entry name" value="DinB/YfiT-like"/>
</dbReference>
<dbReference type="Gene3D" id="1.20.120.450">
    <property type="entry name" value="dinb family like domain"/>
    <property type="match status" value="1"/>
</dbReference>
<dbReference type="EMBL" id="CP063458">
    <property type="protein sequence ID" value="QOV90702.1"/>
    <property type="molecule type" value="Genomic_DNA"/>
</dbReference>
<keyword evidence="1" id="KW-0472">Membrane</keyword>